<keyword evidence="2" id="KW-1133">Transmembrane helix</keyword>
<evidence type="ECO:0000256" key="3">
    <source>
        <dbReference type="SAM" id="SignalP"/>
    </source>
</evidence>
<accession>A0A7S2RRN1</accession>
<evidence type="ECO:0008006" key="5">
    <source>
        <dbReference type="Google" id="ProtNLM"/>
    </source>
</evidence>
<gene>
    <name evidence="4" type="ORF">RMAR1173_LOCUS6916</name>
</gene>
<keyword evidence="3" id="KW-0732">Signal</keyword>
<feature type="transmembrane region" description="Helical" evidence="2">
    <location>
        <begin position="416"/>
        <end position="440"/>
    </location>
</feature>
<keyword evidence="2" id="KW-0472">Membrane</keyword>
<feature type="signal peptide" evidence="3">
    <location>
        <begin position="1"/>
        <end position="21"/>
    </location>
</feature>
<evidence type="ECO:0000256" key="1">
    <source>
        <dbReference type="SAM" id="MobiDB-lite"/>
    </source>
</evidence>
<evidence type="ECO:0000313" key="4">
    <source>
        <dbReference type="EMBL" id="CAD9677748.1"/>
    </source>
</evidence>
<dbReference type="AlphaFoldDB" id="A0A7S2RRN1"/>
<feature type="chain" id="PRO_5031043549" description="Fe2OG dioxygenase domain-containing protein" evidence="3">
    <location>
        <begin position="22"/>
        <end position="468"/>
    </location>
</feature>
<keyword evidence="2" id="KW-0812">Transmembrane</keyword>
<reference evidence="4" key="1">
    <citation type="submission" date="2021-01" db="EMBL/GenBank/DDBJ databases">
        <authorList>
            <person name="Corre E."/>
            <person name="Pelletier E."/>
            <person name="Niang G."/>
            <person name="Scheremetjew M."/>
            <person name="Finn R."/>
            <person name="Kale V."/>
            <person name="Holt S."/>
            <person name="Cochrane G."/>
            <person name="Meng A."/>
            <person name="Brown T."/>
            <person name="Cohen L."/>
        </authorList>
    </citation>
    <scope>NUCLEOTIDE SEQUENCE</scope>
    <source>
        <strain evidence="4">CCMP1243</strain>
    </source>
</reference>
<proteinExistence type="predicted"/>
<dbReference type="EMBL" id="HBHJ01010599">
    <property type="protein sequence ID" value="CAD9677748.1"/>
    <property type="molecule type" value="Transcribed_RNA"/>
</dbReference>
<feature type="region of interest" description="Disordered" evidence="1">
    <location>
        <begin position="340"/>
        <end position="367"/>
    </location>
</feature>
<sequence>MACVPRTRLLACLGLAYFAAAAQLGQRPAKRAEELGGYRWGSKTEPERLQLREEAGWAWHFPTEPEAYRQHQEQRQEEIMSLTHTSERLDNWVQFTQIRMVSNFTRLGFDVVDAPPELFARLKQRYYDALEKGPRQESSVPIGIYGPIKPDFVHHGESGLLEQLRPIHEAWTPTAGTLRGTASYGIRIYRRGNALAWHADRVDTHVISSILHIGHHYDNEEEPWPIEIEGHDGHRYKVALEPGQMLLYESAKCPHGRSSALKGDHYGALFCHFMPQDKNKWPYSQQDVWLAVPPRWDEPPIGHSGNGRWAGAFLTHDMMEVAGMPPRSEQELRLARLRRRTMHPTDPMVKPSKSLATGDGDHTKMAQGVDNSDVAASAAAAEATDPNPVPAPGGALQALFTRSVGVALEAGIGSSLAVSGVALLFFFASGGTLIGLALLFRRVLITRGRSLTRTKHLKTDEDRRFSFR</sequence>
<name>A0A7S2RRN1_9STRA</name>
<evidence type="ECO:0000256" key="2">
    <source>
        <dbReference type="SAM" id="Phobius"/>
    </source>
</evidence>
<organism evidence="4">
    <name type="scientific">Rhizochromulina marina</name>
    <dbReference type="NCBI Taxonomy" id="1034831"/>
    <lineage>
        <taxon>Eukaryota</taxon>
        <taxon>Sar</taxon>
        <taxon>Stramenopiles</taxon>
        <taxon>Ochrophyta</taxon>
        <taxon>Dictyochophyceae</taxon>
        <taxon>Rhizochromulinales</taxon>
        <taxon>Rhizochromulina</taxon>
    </lineage>
</organism>
<protein>
    <recommendedName>
        <fullName evidence="5">Fe2OG dioxygenase domain-containing protein</fullName>
    </recommendedName>
</protein>